<dbReference type="RefSeq" id="WP_376980698.1">
    <property type="nucleotide sequence ID" value="NZ_JBHLSV010000012.1"/>
</dbReference>
<keyword evidence="2" id="KW-1185">Reference proteome</keyword>
<reference evidence="1 2" key="1">
    <citation type="submission" date="2024-09" db="EMBL/GenBank/DDBJ databases">
        <authorList>
            <person name="Sun Q."/>
            <person name="Mori K."/>
        </authorList>
    </citation>
    <scope>NUCLEOTIDE SEQUENCE [LARGE SCALE GENOMIC DNA]</scope>
    <source>
        <strain evidence="1 2">CICC 10874</strain>
    </source>
</reference>
<dbReference type="Proteomes" id="UP001589793">
    <property type="component" value="Unassembled WGS sequence"/>
</dbReference>
<accession>A0ABV6RC13</accession>
<sequence>MFKNATIEEIIEQGPFDSKKFEKEFDARIDAKDALRRWHEPAEIEKMDFDQISEAAMIWAGSVFVVADLEKIPWSVLDGRFIHASRVVDFEIVEAEYEEPDHDRRLWVNVELRETESGFQKRVDAERAARSAE</sequence>
<protein>
    <submittedName>
        <fullName evidence="1">Uncharacterized protein</fullName>
    </submittedName>
</protein>
<evidence type="ECO:0000313" key="1">
    <source>
        <dbReference type="EMBL" id="MFC0674524.1"/>
    </source>
</evidence>
<organism evidence="1 2">
    <name type="scientific">Brachybacterium hainanense</name>
    <dbReference type="NCBI Taxonomy" id="1541174"/>
    <lineage>
        <taxon>Bacteria</taxon>
        <taxon>Bacillati</taxon>
        <taxon>Actinomycetota</taxon>
        <taxon>Actinomycetes</taxon>
        <taxon>Micrococcales</taxon>
        <taxon>Dermabacteraceae</taxon>
        <taxon>Brachybacterium</taxon>
    </lineage>
</organism>
<gene>
    <name evidence="1" type="ORF">ACFFF6_11215</name>
</gene>
<comment type="caution">
    <text evidence="1">The sequence shown here is derived from an EMBL/GenBank/DDBJ whole genome shotgun (WGS) entry which is preliminary data.</text>
</comment>
<evidence type="ECO:0000313" key="2">
    <source>
        <dbReference type="Proteomes" id="UP001589793"/>
    </source>
</evidence>
<dbReference type="EMBL" id="JBHLSV010000012">
    <property type="protein sequence ID" value="MFC0674524.1"/>
    <property type="molecule type" value="Genomic_DNA"/>
</dbReference>
<name>A0ABV6RC13_9MICO</name>
<proteinExistence type="predicted"/>